<keyword evidence="6" id="KW-0328">Glycosyltransferase</keyword>
<evidence type="ECO:0000259" key="15">
    <source>
        <dbReference type="Pfam" id="PF06832"/>
    </source>
</evidence>
<evidence type="ECO:0000313" key="16">
    <source>
        <dbReference type="EMBL" id="MFD2264391.1"/>
    </source>
</evidence>
<dbReference type="InterPro" id="IPR012338">
    <property type="entry name" value="Beta-lactam/transpept-like"/>
</dbReference>
<comment type="pathway">
    <text evidence="1">Cell wall biogenesis; peptidoglycan biosynthesis.</text>
</comment>
<dbReference type="InterPro" id="IPR036950">
    <property type="entry name" value="PBP_transglycosylase"/>
</dbReference>
<evidence type="ECO:0000259" key="14">
    <source>
        <dbReference type="Pfam" id="PF00912"/>
    </source>
</evidence>
<feature type="signal peptide" evidence="12">
    <location>
        <begin position="1"/>
        <end position="22"/>
    </location>
</feature>
<dbReference type="Pfam" id="PF00912">
    <property type="entry name" value="Transgly"/>
    <property type="match status" value="1"/>
</dbReference>
<evidence type="ECO:0000256" key="8">
    <source>
        <dbReference type="ARBA" id="ARBA00022801"/>
    </source>
</evidence>
<gene>
    <name evidence="16" type="primary">pbpC</name>
    <name evidence="16" type="ORF">ACFSM5_15915</name>
</gene>
<keyword evidence="8" id="KW-0378">Hydrolase</keyword>
<evidence type="ECO:0000256" key="3">
    <source>
        <dbReference type="ARBA" id="ARBA00007739"/>
    </source>
</evidence>
<dbReference type="Pfam" id="PF00905">
    <property type="entry name" value="Transpeptidase"/>
    <property type="match status" value="1"/>
</dbReference>
<evidence type="ECO:0000313" key="17">
    <source>
        <dbReference type="Proteomes" id="UP001597295"/>
    </source>
</evidence>
<dbReference type="Gene3D" id="3.40.710.10">
    <property type="entry name" value="DD-peptidase/beta-lactamase superfamily"/>
    <property type="match status" value="1"/>
</dbReference>
<dbReference type="PANTHER" id="PTHR32282:SF15">
    <property type="entry name" value="PENICILLIN-BINDING PROTEIN 1C"/>
    <property type="match status" value="1"/>
</dbReference>
<comment type="similarity">
    <text evidence="2">In the C-terminal section; belongs to the transpeptidase family.</text>
</comment>
<keyword evidence="7" id="KW-0808">Transferase</keyword>
<dbReference type="InterPro" id="IPR001460">
    <property type="entry name" value="PCN-bd_Tpept"/>
</dbReference>
<organism evidence="16 17">
    <name type="scientific">Lacibacterium aquatile</name>
    <dbReference type="NCBI Taxonomy" id="1168082"/>
    <lineage>
        <taxon>Bacteria</taxon>
        <taxon>Pseudomonadati</taxon>
        <taxon>Pseudomonadota</taxon>
        <taxon>Alphaproteobacteria</taxon>
        <taxon>Rhodospirillales</taxon>
        <taxon>Rhodospirillaceae</taxon>
    </lineage>
</organism>
<proteinExistence type="inferred from homology"/>
<dbReference type="RefSeq" id="WP_379877472.1">
    <property type="nucleotide sequence ID" value="NZ_JBHUIP010000013.1"/>
</dbReference>
<evidence type="ECO:0000256" key="6">
    <source>
        <dbReference type="ARBA" id="ARBA00022676"/>
    </source>
</evidence>
<dbReference type="SUPFAM" id="SSF53955">
    <property type="entry name" value="Lysozyme-like"/>
    <property type="match status" value="1"/>
</dbReference>
<keyword evidence="5" id="KW-0645">Protease</keyword>
<evidence type="ECO:0000256" key="5">
    <source>
        <dbReference type="ARBA" id="ARBA00022670"/>
    </source>
</evidence>
<dbReference type="InterPro" id="IPR009647">
    <property type="entry name" value="PBP_C"/>
</dbReference>
<dbReference type="InterPro" id="IPR050396">
    <property type="entry name" value="Glycosyltr_51/Transpeptidase"/>
</dbReference>
<keyword evidence="12" id="KW-0732">Signal</keyword>
<name>A0ABW5DWS3_9PROT</name>
<protein>
    <recommendedName>
        <fullName evidence="10">peptidoglycan glycosyltransferase</fullName>
        <ecNumber evidence="10">2.4.99.28</ecNumber>
    </recommendedName>
</protein>
<evidence type="ECO:0000256" key="10">
    <source>
        <dbReference type="ARBA" id="ARBA00044770"/>
    </source>
</evidence>
<dbReference type="EMBL" id="JBHUIP010000013">
    <property type="protein sequence ID" value="MFD2264391.1"/>
    <property type="molecule type" value="Genomic_DNA"/>
</dbReference>
<evidence type="ECO:0000256" key="7">
    <source>
        <dbReference type="ARBA" id="ARBA00022679"/>
    </source>
</evidence>
<sequence length="678" mass="72200">MRKGRVALAILGAATAGLLATAAILDAAFPPDLSRYHTRAVTVTDRHGKPLRIFPTADGTLRMAASPAEADPTYLTLLLAFEDKRFGLHPGVDPLAVGRAAFQNITAGRIVSGASTLTMQVARLLEPRPRTYRAKLIEAARAVQLAWHFDQDELLGMYLTLAPMGGNLEGVRAATLAYFGKEPRQLTLAETALLIALPQAPTSRRPDLHPEAARAGVRHVLNRLAAQGAITEAAATEALDDALPTRRLPLPFQAPHLAQTLADPPPADGLVTSTIDAGLQGRLEDLARREASQLEAGATVALLVVENDNRKVRAAIGQADFFAPGGQVDMIRAQRSPGSTLKPFVYGLGFEHLALHPDTALIDRALQFGDYAPRNFDRQFHGATTVRQALLGSFNLPAVQVLDRIGPERLAGAFALAGARITSARSTGPASLPLALGGVGISLADLTMLYAAIPSRGQVLPLVWREDTASLPPIRLMSEAAAWYLTDILADAPPPVGIGRAGGEQRRIGYKTGTSYGFRDALAVGFSGSHTVAVWVGRPDGTPRPGIFARTAAAPLLFKGFDRIEGNRPLIVSTPPEGALPRGRRQELPAGLSQLDTRRTTPRKALTVAYPPHGAEVYLDPDGIALVPGGGQAPYRWYVDEKPVTEAWKPEEVGFAKVTVIDAEGGTATATVRLKDRP</sequence>
<evidence type="ECO:0000259" key="13">
    <source>
        <dbReference type="Pfam" id="PF00905"/>
    </source>
</evidence>
<evidence type="ECO:0000256" key="11">
    <source>
        <dbReference type="ARBA" id="ARBA00049902"/>
    </source>
</evidence>
<keyword evidence="17" id="KW-1185">Reference proteome</keyword>
<evidence type="ECO:0000256" key="9">
    <source>
        <dbReference type="ARBA" id="ARBA00023268"/>
    </source>
</evidence>
<dbReference type="NCBIfam" id="TIGR02073">
    <property type="entry name" value="PBP_1c"/>
    <property type="match status" value="1"/>
</dbReference>
<evidence type="ECO:0000256" key="12">
    <source>
        <dbReference type="SAM" id="SignalP"/>
    </source>
</evidence>
<feature type="domain" description="Penicillin-binding C-terminal" evidence="15">
    <location>
        <begin position="598"/>
        <end position="672"/>
    </location>
</feature>
<comment type="similarity">
    <text evidence="3">In the N-terminal section; belongs to the glycosyltransferase 51 family.</text>
</comment>
<dbReference type="SUPFAM" id="SSF56601">
    <property type="entry name" value="beta-lactamase/transpeptidase-like"/>
    <property type="match status" value="1"/>
</dbReference>
<evidence type="ECO:0000256" key="1">
    <source>
        <dbReference type="ARBA" id="ARBA00004752"/>
    </source>
</evidence>
<feature type="domain" description="Penicillin-binding protein transpeptidase" evidence="13">
    <location>
        <begin position="302"/>
        <end position="518"/>
    </location>
</feature>
<keyword evidence="9" id="KW-0511">Multifunctional enzyme</keyword>
<dbReference type="PANTHER" id="PTHR32282">
    <property type="entry name" value="BINDING PROTEIN TRANSPEPTIDASE, PUTATIVE-RELATED"/>
    <property type="match status" value="1"/>
</dbReference>
<dbReference type="InterPro" id="IPR023346">
    <property type="entry name" value="Lysozyme-like_dom_sf"/>
</dbReference>
<dbReference type="Gene3D" id="1.10.3810.10">
    <property type="entry name" value="Biosynthetic peptidoglycan transglycosylase-like"/>
    <property type="match status" value="1"/>
</dbReference>
<evidence type="ECO:0000256" key="2">
    <source>
        <dbReference type="ARBA" id="ARBA00007090"/>
    </source>
</evidence>
<comment type="catalytic activity">
    <reaction evidence="11">
        <text>[GlcNAc-(1-&gt;4)-Mur2Ac(oyl-L-Ala-gamma-D-Glu-L-Lys-D-Ala-D-Ala)](n)-di-trans,octa-cis-undecaprenyl diphosphate + beta-D-GlcNAc-(1-&gt;4)-Mur2Ac(oyl-L-Ala-gamma-D-Glu-L-Lys-D-Ala-D-Ala)-di-trans,octa-cis-undecaprenyl diphosphate = [GlcNAc-(1-&gt;4)-Mur2Ac(oyl-L-Ala-gamma-D-Glu-L-Lys-D-Ala-D-Ala)](n+1)-di-trans,octa-cis-undecaprenyl diphosphate + di-trans,octa-cis-undecaprenyl diphosphate + H(+)</text>
        <dbReference type="Rhea" id="RHEA:23708"/>
        <dbReference type="Rhea" id="RHEA-COMP:9602"/>
        <dbReference type="Rhea" id="RHEA-COMP:9603"/>
        <dbReference type="ChEBI" id="CHEBI:15378"/>
        <dbReference type="ChEBI" id="CHEBI:58405"/>
        <dbReference type="ChEBI" id="CHEBI:60033"/>
        <dbReference type="ChEBI" id="CHEBI:78435"/>
        <dbReference type="EC" id="2.4.99.28"/>
    </reaction>
</comment>
<dbReference type="Proteomes" id="UP001597295">
    <property type="component" value="Unassembled WGS sequence"/>
</dbReference>
<keyword evidence="4" id="KW-0121">Carboxypeptidase</keyword>
<dbReference type="Pfam" id="PF06832">
    <property type="entry name" value="BiPBP_C"/>
    <property type="match status" value="1"/>
</dbReference>
<comment type="caution">
    <text evidence="16">The sequence shown here is derived from an EMBL/GenBank/DDBJ whole genome shotgun (WGS) entry which is preliminary data.</text>
</comment>
<accession>A0ABW5DWS3</accession>
<dbReference type="EC" id="2.4.99.28" evidence="10"/>
<dbReference type="InterPro" id="IPR001264">
    <property type="entry name" value="Glyco_trans_51"/>
</dbReference>
<dbReference type="InterPro" id="IPR011815">
    <property type="entry name" value="PBP_1c"/>
</dbReference>
<feature type="domain" description="Glycosyl transferase family 51" evidence="14">
    <location>
        <begin position="66"/>
        <end position="224"/>
    </location>
</feature>
<reference evidence="17" key="1">
    <citation type="journal article" date="2019" name="Int. J. Syst. Evol. Microbiol.">
        <title>The Global Catalogue of Microorganisms (GCM) 10K type strain sequencing project: providing services to taxonomists for standard genome sequencing and annotation.</title>
        <authorList>
            <consortium name="The Broad Institute Genomics Platform"/>
            <consortium name="The Broad Institute Genome Sequencing Center for Infectious Disease"/>
            <person name="Wu L."/>
            <person name="Ma J."/>
        </authorList>
    </citation>
    <scope>NUCLEOTIDE SEQUENCE [LARGE SCALE GENOMIC DNA]</scope>
    <source>
        <strain evidence="17">CGMCC 1.19062</strain>
    </source>
</reference>
<evidence type="ECO:0000256" key="4">
    <source>
        <dbReference type="ARBA" id="ARBA00022645"/>
    </source>
</evidence>
<feature type="chain" id="PRO_5046204772" description="peptidoglycan glycosyltransferase" evidence="12">
    <location>
        <begin position="23"/>
        <end position="678"/>
    </location>
</feature>